<dbReference type="AlphaFoldDB" id="A0A0H2SS72"/>
<protein>
    <submittedName>
        <fullName evidence="2">Uncharacterized protein</fullName>
    </submittedName>
</protein>
<organism evidence="2 3">
    <name type="scientific">Schizopora paradoxa</name>
    <dbReference type="NCBI Taxonomy" id="27342"/>
    <lineage>
        <taxon>Eukaryota</taxon>
        <taxon>Fungi</taxon>
        <taxon>Dikarya</taxon>
        <taxon>Basidiomycota</taxon>
        <taxon>Agaricomycotina</taxon>
        <taxon>Agaricomycetes</taxon>
        <taxon>Hymenochaetales</taxon>
        <taxon>Schizoporaceae</taxon>
        <taxon>Schizopora</taxon>
    </lineage>
</organism>
<feature type="compositionally biased region" description="Acidic residues" evidence="1">
    <location>
        <begin position="15"/>
        <end position="26"/>
    </location>
</feature>
<evidence type="ECO:0000313" key="2">
    <source>
        <dbReference type="EMBL" id="KLO19946.1"/>
    </source>
</evidence>
<feature type="compositionally biased region" description="Low complexity" evidence="1">
    <location>
        <begin position="87"/>
        <end position="128"/>
    </location>
</feature>
<proteinExistence type="predicted"/>
<name>A0A0H2SS72_9AGAM</name>
<keyword evidence="3" id="KW-1185">Reference proteome</keyword>
<dbReference type="Proteomes" id="UP000053477">
    <property type="component" value="Unassembled WGS sequence"/>
</dbReference>
<feature type="region of interest" description="Disordered" evidence="1">
    <location>
        <begin position="1"/>
        <end position="249"/>
    </location>
</feature>
<gene>
    <name evidence="2" type="ORF">SCHPADRAFT_47887</name>
</gene>
<evidence type="ECO:0000256" key="1">
    <source>
        <dbReference type="SAM" id="MobiDB-lite"/>
    </source>
</evidence>
<dbReference type="EMBL" id="KQ085884">
    <property type="protein sequence ID" value="KLO19946.1"/>
    <property type="molecule type" value="Genomic_DNA"/>
</dbReference>
<feature type="compositionally biased region" description="Basic residues" evidence="1">
    <location>
        <begin position="238"/>
        <end position="249"/>
    </location>
</feature>
<dbReference type="InParanoid" id="A0A0H2SS72"/>
<evidence type="ECO:0000313" key="3">
    <source>
        <dbReference type="Proteomes" id="UP000053477"/>
    </source>
</evidence>
<sequence length="249" mass="27063">MNRGLKRSRSREDDGTQGDSDEEVDETPSKRRMMKSPPRKGPSMSSRSTLTVPSTATRTNSNNTLSSFRSAGSQTEASFTSVSRTTSADPSLLLLSRDPSRISSAPSLASRSSTGGDSDLVSDSSSSRGVKRPRSAMASQEGRTTRRPMAKARGVSMSRESSEDSSLRPKDKVGLAKRLTESDAIASESTMESSDNDTDIKSVKKRRRMGMVAPRLERGESDLPDVPEEGDTTIVPRRSTRSKPQPKFR</sequence>
<feature type="compositionally biased region" description="Basic and acidic residues" evidence="1">
    <location>
        <begin position="160"/>
        <end position="181"/>
    </location>
</feature>
<feature type="compositionally biased region" description="Acidic residues" evidence="1">
    <location>
        <begin position="222"/>
        <end position="231"/>
    </location>
</feature>
<accession>A0A0H2SS72</accession>
<feature type="compositionally biased region" description="Polar residues" evidence="1">
    <location>
        <begin position="43"/>
        <end position="86"/>
    </location>
</feature>
<reference evidence="2 3" key="1">
    <citation type="submission" date="2015-04" db="EMBL/GenBank/DDBJ databases">
        <title>Complete genome sequence of Schizopora paradoxa KUC8140, a cosmopolitan wood degrader in East Asia.</title>
        <authorList>
            <consortium name="DOE Joint Genome Institute"/>
            <person name="Min B."/>
            <person name="Park H."/>
            <person name="Jang Y."/>
            <person name="Kim J.-J."/>
            <person name="Kim K.H."/>
            <person name="Pangilinan J."/>
            <person name="Lipzen A."/>
            <person name="Riley R."/>
            <person name="Grigoriev I.V."/>
            <person name="Spatafora J.W."/>
            <person name="Choi I.-G."/>
        </authorList>
    </citation>
    <scope>NUCLEOTIDE SEQUENCE [LARGE SCALE GENOMIC DNA]</scope>
    <source>
        <strain evidence="2 3">KUC8140</strain>
    </source>
</reference>